<protein>
    <recommendedName>
        <fullName evidence="4">DUF1376 domain-containing protein</fullName>
    </recommendedName>
</protein>
<evidence type="ECO:0000313" key="2">
    <source>
        <dbReference type="EMBL" id="CAE6958933.1"/>
    </source>
</evidence>
<feature type="region of interest" description="Disordered" evidence="1">
    <location>
        <begin position="276"/>
        <end position="303"/>
    </location>
</feature>
<evidence type="ECO:0008006" key="4">
    <source>
        <dbReference type="Google" id="ProtNLM"/>
    </source>
</evidence>
<name>A0A9N8NCQ0_9BURK</name>
<keyword evidence="3" id="KW-1185">Reference proteome</keyword>
<comment type="caution">
    <text evidence="2">The sequence shown here is derived from an EMBL/GenBank/DDBJ whole genome shotgun (WGS) entry which is preliminary data.</text>
</comment>
<accession>A0A9N8NCQ0</accession>
<reference evidence="2" key="1">
    <citation type="submission" date="2021-02" db="EMBL/GenBank/DDBJ databases">
        <authorList>
            <person name="Vanwijnsberghe S."/>
        </authorList>
    </citation>
    <scope>NUCLEOTIDE SEQUENCE</scope>
    <source>
        <strain evidence="2">R-70211</strain>
    </source>
</reference>
<dbReference type="Proteomes" id="UP000675121">
    <property type="component" value="Unassembled WGS sequence"/>
</dbReference>
<dbReference type="EMBL" id="CAJNAS010000029">
    <property type="protein sequence ID" value="CAE6958933.1"/>
    <property type="molecule type" value="Genomic_DNA"/>
</dbReference>
<feature type="compositionally biased region" description="Basic and acidic residues" evidence="1">
    <location>
        <begin position="293"/>
        <end position="303"/>
    </location>
</feature>
<proteinExistence type="predicted"/>
<gene>
    <name evidence="2" type="ORF">R70211_06793</name>
</gene>
<sequence>MSWLKIDTITPDKPEVWAMSELLGLDRDAVFGKLFRVWVWFDEHTRNGNAAYVTTALIDNIAGVENFAKAMIEVRWLHAEKDGVSMPHFDRHNGKSAKKRALTARRVAQHKAGDRNTKGNAARAKGNAVGNAQANATGNAPPLADALPREEKIREEVNIKTKPKNIRTRAASFDAQAQLESLGVDPQVARDWLTLRAGKRLKPTETALTGVEREAKRANLSMDETLRLCCLRGWGGFEADWLLTRLRPSHGPPNGYVSPRDLRETRDCELIAAMTGRDPRRVPDDDVFDLPPEDVRHVDDRSP</sequence>
<organism evidence="2 3">
    <name type="scientific">Paraburkholderia domus</name>
    <dbReference type="NCBI Taxonomy" id="2793075"/>
    <lineage>
        <taxon>Bacteria</taxon>
        <taxon>Pseudomonadati</taxon>
        <taxon>Pseudomonadota</taxon>
        <taxon>Betaproteobacteria</taxon>
        <taxon>Burkholderiales</taxon>
        <taxon>Burkholderiaceae</taxon>
        <taxon>Paraburkholderia</taxon>
    </lineage>
</organism>
<evidence type="ECO:0000256" key="1">
    <source>
        <dbReference type="SAM" id="MobiDB-lite"/>
    </source>
</evidence>
<dbReference type="AlphaFoldDB" id="A0A9N8NCQ0"/>
<evidence type="ECO:0000313" key="3">
    <source>
        <dbReference type="Proteomes" id="UP000675121"/>
    </source>
</evidence>
<dbReference type="RefSeq" id="WP_201138588.1">
    <property type="nucleotide sequence ID" value="NZ_CAJNAS010000029.1"/>
</dbReference>